<proteinExistence type="predicted"/>
<dbReference type="GO" id="GO:0006511">
    <property type="term" value="P:ubiquitin-dependent protein catabolic process"/>
    <property type="evidence" value="ECO:0007669"/>
    <property type="project" value="TreeGrafter"/>
</dbReference>
<dbReference type="Pfam" id="PF13639">
    <property type="entry name" value="zf-RING_2"/>
    <property type="match status" value="1"/>
</dbReference>
<evidence type="ECO:0000256" key="10">
    <source>
        <dbReference type="SAM" id="Phobius"/>
    </source>
</evidence>
<feature type="compositionally biased region" description="Acidic residues" evidence="9">
    <location>
        <begin position="293"/>
        <end position="304"/>
    </location>
</feature>
<dbReference type="SMART" id="SM00744">
    <property type="entry name" value="RINGv"/>
    <property type="match status" value="1"/>
</dbReference>
<dbReference type="SMART" id="SM00184">
    <property type="entry name" value="RING"/>
    <property type="match status" value="1"/>
</dbReference>
<dbReference type="GO" id="GO:0016020">
    <property type="term" value="C:membrane"/>
    <property type="evidence" value="ECO:0007669"/>
    <property type="project" value="UniProtKB-SubCell"/>
</dbReference>
<dbReference type="Gene3D" id="3.30.40.10">
    <property type="entry name" value="Zinc/RING finger domain, C3HC4 (zinc finger)"/>
    <property type="match status" value="1"/>
</dbReference>
<feature type="region of interest" description="Disordered" evidence="9">
    <location>
        <begin position="293"/>
        <end position="336"/>
    </location>
</feature>
<dbReference type="InterPro" id="IPR051834">
    <property type="entry name" value="RING_finger_E3_ligase"/>
</dbReference>
<dbReference type="SUPFAM" id="SSF57850">
    <property type="entry name" value="RING/U-box"/>
    <property type="match status" value="1"/>
</dbReference>
<dbReference type="EMBL" id="RQTK01001068">
    <property type="protein sequence ID" value="RUS72431.1"/>
    <property type="molecule type" value="Genomic_DNA"/>
</dbReference>
<evidence type="ECO:0000256" key="5">
    <source>
        <dbReference type="ARBA" id="ARBA00022833"/>
    </source>
</evidence>
<dbReference type="CDD" id="cd16796">
    <property type="entry name" value="RING-H2_RNF13"/>
    <property type="match status" value="1"/>
</dbReference>
<feature type="region of interest" description="Disordered" evidence="9">
    <location>
        <begin position="348"/>
        <end position="382"/>
    </location>
</feature>
<keyword evidence="7 10" id="KW-0472">Membrane</keyword>
<keyword evidence="11" id="KW-0732">Signal</keyword>
<keyword evidence="14" id="KW-1185">Reference proteome</keyword>
<evidence type="ECO:0000256" key="2">
    <source>
        <dbReference type="ARBA" id="ARBA00022692"/>
    </source>
</evidence>
<comment type="subcellular location">
    <subcellularLocation>
        <location evidence="1">Membrane</location>
    </subcellularLocation>
</comment>
<keyword evidence="3" id="KW-0479">Metal-binding</keyword>
<dbReference type="PROSITE" id="PS50089">
    <property type="entry name" value="ZF_RING_2"/>
    <property type="match status" value="1"/>
</dbReference>
<evidence type="ECO:0000256" key="11">
    <source>
        <dbReference type="SAM" id="SignalP"/>
    </source>
</evidence>
<dbReference type="InterPro" id="IPR011016">
    <property type="entry name" value="Znf_RING-CH"/>
</dbReference>
<evidence type="ECO:0000313" key="14">
    <source>
        <dbReference type="Proteomes" id="UP000271974"/>
    </source>
</evidence>
<dbReference type="PANTHER" id="PTHR45931:SF20">
    <property type="entry name" value="RING-TYPE E3 UBIQUITIN TRANSFERASE"/>
    <property type="match status" value="1"/>
</dbReference>
<dbReference type="GO" id="GO:0061630">
    <property type="term" value="F:ubiquitin protein ligase activity"/>
    <property type="evidence" value="ECO:0007669"/>
    <property type="project" value="TreeGrafter"/>
</dbReference>
<dbReference type="FunFam" id="3.30.40.10:FF:000824">
    <property type="entry name" value="E3 ubiquitin-protein ligase RNF13"/>
    <property type="match status" value="1"/>
</dbReference>
<keyword evidence="4 8" id="KW-0863">Zinc-finger</keyword>
<dbReference type="GO" id="GO:0005634">
    <property type="term" value="C:nucleus"/>
    <property type="evidence" value="ECO:0007669"/>
    <property type="project" value="TreeGrafter"/>
</dbReference>
<dbReference type="AlphaFoldDB" id="A0A433ST64"/>
<dbReference type="InterPro" id="IPR046450">
    <property type="entry name" value="PA_dom_sf"/>
</dbReference>
<feature type="region of interest" description="Disordered" evidence="9">
    <location>
        <begin position="503"/>
        <end position="558"/>
    </location>
</feature>
<keyword evidence="5" id="KW-0862">Zinc</keyword>
<evidence type="ECO:0000256" key="8">
    <source>
        <dbReference type="PROSITE-ProRule" id="PRU00175"/>
    </source>
</evidence>
<dbReference type="OrthoDB" id="8062037at2759"/>
<dbReference type="InterPro" id="IPR013083">
    <property type="entry name" value="Znf_RING/FYVE/PHD"/>
</dbReference>
<feature type="transmembrane region" description="Helical" evidence="10">
    <location>
        <begin position="187"/>
        <end position="211"/>
    </location>
</feature>
<dbReference type="Gene3D" id="3.50.30.30">
    <property type="match status" value="1"/>
</dbReference>
<evidence type="ECO:0000256" key="9">
    <source>
        <dbReference type="SAM" id="MobiDB-lite"/>
    </source>
</evidence>
<dbReference type="PANTHER" id="PTHR45931">
    <property type="entry name" value="SI:CH211-59O9.10"/>
    <property type="match status" value="1"/>
</dbReference>
<feature type="domain" description="RING-type" evidence="12">
    <location>
        <begin position="244"/>
        <end position="286"/>
    </location>
</feature>
<evidence type="ECO:0000256" key="3">
    <source>
        <dbReference type="ARBA" id="ARBA00022723"/>
    </source>
</evidence>
<feature type="chain" id="PRO_5019285845" description="RING-type domain-containing protein" evidence="11">
    <location>
        <begin position="36"/>
        <end position="558"/>
    </location>
</feature>
<feature type="compositionally biased region" description="Low complexity" evidence="9">
    <location>
        <begin position="510"/>
        <end position="519"/>
    </location>
</feature>
<keyword evidence="6 10" id="KW-1133">Transmembrane helix</keyword>
<reference evidence="13 14" key="1">
    <citation type="submission" date="2019-01" db="EMBL/GenBank/DDBJ databases">
        <title>A draft genome assembly of the solar-powered sea slug Elysia chlorotica.</title>
        <authorList>
            <person name="Cai H."/>
            <person name="Li Q."/>
            <person name="Fang X."/>
            <person name="Li J."/>
            <person name="Curtis N.E."/>
            <person name="Altenburger A."/>
            <person name="Shibata T."/>
            <person name="Feng M."/>
            <person name="Maeda T."/>
            <person name="Schwartz J.A."/>
            <person name="Shigenobu S."/>
            <person name="Lundholm N."/>
            <person name="Nishiyama T."/>
            <person name="Yang H."/>
            <person name="Hasebe M."/>
            <person name="Li S."/>
            <person name="Pierce S.K."/>
            <person name="Wang J."/>
        </authorList>
    </citation>
    <scope>NUCLEOTIDE SEQUENCE [LARGE SCALE GENOMIC DNA]</scope>
    <source>
        <strain evidence="13">EC2010</strain>
        <tissue evidence="13">Whole organism of an adult</tissue>
    </source>
</reference>
<evidence type="ECO:0000256" key="1">
    <source>
        <dbReference type="ARBA" id="ARBA00004370"/>
    </source>
</evidence>
<dbReference type="SUPFAM" id="SSF52025">
    <property type="entry name" value="PA domain"/>
    <property type="match status" value="1"/>
</dbReference>
<dbReference type="STRING" id="188477.A0A433ST64"/>
<organism evidence="13 14">
    <name type="scientific">Elysia chlorotica</name>
    <name type="common">Eastern emerald elysia</name>
    <name type="synonym">Sea slug</name>
    <dbReference type="NCBI Taxonomy" id="188477"/>
    <lineage>
        <taxon>Eukaryota</taxon>
        <taxon>Metazoa</taxon>
        <taxon>Spiralia</taxon>
        <taxon>Lophotrochozoa</taxon>
        <taxon>Mollusca</taxon>
        <taxon>Gastropoda</taxon>
        <taxon>Heterobranchia</taxon>
        <taxon>Euthyneura</taxon>
        <taxon>Panpulmonata</taxon>
        <taxon>Sacoglossa</taxon>
        <taxon>Placobranchoidea</taxon>
        <taxon>Plakobranchidae</taxon>
        <taxon>Elysia</taxon>
    </lineage>
</organism>
<evidence type="ECO:0000313" key="13">
    <source>
        <dbReference type="EMBL" id="RUS72431.1"/>
    </source>
</evidence>
<dbReference type="InterPro" id="IPR001841">
    <property type="entry name" value="Znf_RING"/>
</dbReference>
<sequence>MVWKEMAGGRALRQINLGFHLLVASLWMLASPGNADILVIDSETNVTSPVFHDMTSAFGREFPLEGLSCHVVYSSPADACGPVQAPPVPREDNIGWVLIVARGGHCGFADKVLAAEQQGYDAVIVHNYEGHEALVKMYGNENGSFVNIPSTFVGWQEGMRLKNEYNYTYRKYYVKILEDQDINYRLYLWPFVVVVSVCFLMVMIFVVVKLIKEHAKRRGNRLSKRKLKKIPTRKFQKGDYYDTCAICLDEYEDGERIRVLPCDHVYHTKCIDPWLTKNRKTCPVCKRRVLANDESEASDSEPEDNAPNSTERTPLLAEGSSGATSSGGSQYTNPSPAETQATVFLSGAQQGSSGVRAADESTGMPTDVEENQGAVGGSWISDPVLTASSDAELSAQLRQERASRKSRRHQSKRTGVWEEREDGPSTETSSGRAAETRAEKRERRKLKKERKRLLEELARSKQAYQAELASRIAGPVVSQNVLPVEAPENAAVLPTTQAVQALPGSAGSIQANQADQAGQPGDGDQKQDDESYINPSYSESEEVVLHNPGRRHEMNDMV</sequence>
<evidence type="ECO:0000256" key="6">
    <source>
        <dbReference type="ARBA" id="ARBA00022989"/>
    </source>
</evidence>
<comment type="caution">
    <text evidence="13">The sequence shown here is derived from an EMBL/GenBank/DDBJ whole genome shotgun (WGS) entry which is preliminary data.</text>
</comment>
<name>A0A433ST64_ELYCH</name>
<feature type="signal peptide" evidence="11">
    <location>
        <begin position="1"/>
        <end position="35"/>
    </location>
</feature>
<feature type="compositionally biased region" description="Low complexity" evidence="9">
    <location>
        <begin position="319"/>
        <end position="329"/>
    </location>
</feature>
<evidence type="ECO:0000259" key="12">
    <source>
        <dbReference type="PROSITE" id="PS50089"/>
    </source>
</evidence>
<dbReference type="Proteomes" id="UP000271974">
    <property type="component" value="Unassembled WGS sequence"/>
</dbReference>
<evidence type="ECO:0000256" key="7">
    <source>
        <dbReference type="ARBA" id="ARBA00023136"/>
    </source>
</evidence>
<protein>
    <recommendedName>
        <fullName evidence="12">RING-type domain-containing protein</fullName>
    </recommendedName>
</protein>
<accession>A0A433ST64</accession>
<dbReference type="InterPro" id="IPR003137">
    <property type="entry name" value="PA_domain"/>
</dbReference>
<evidence type="ECO:0000256" key="4">
    <source>
        <dbReference type="ARBA" id="ARBA00022771"/>
    </source>
</evidence>
<dbReference type="GO" id="GO:0008270">
    <property type="term" value="F:zinc ion binding"/>
    <property type="evidence" value="ECO:0007669"/>
    <property type="project" value="UniProtKB-KW"/>
</dbReference>
<feature type="region of interest" description="Disordered" evidence="9">
    <location>
        <begin position="395"/>
        <end position="450"/>
    </location>
</feature>
<keyword evidence="2 10" id="KW-0812">Transmembrane</keyword>
<dbReference type="Pfam" id="PF02225">
    <property type="entry name" value="PA"/>
    <property type="match status" value="1"/>
</dbReference>
<gene>
    <name evidence="13" type="ORF">EGW08_019810</name>
</gene>